<organism evidence="1 2">
    <name type="scientific">Paraburkholderia polaris</name>
    <dbReference type="NCBI Taxonomy" id="2728848"/>
    <lineage>
        <taxon>Bacteria</taxon>
        <taxon>Pseudomonadati</taxon>
        <taxon>Pseudomonadota</taxon>
        <taxon>Betaproteobacteria</taxon>
        <taxon>Burkholderiales</taxon>
        <taxon>Burkholderiaceae</taxon>
        <taxon>Paraburkholderia</taxon>
    </lineage>
</organism>
<evidence type="ECO:0008006" key="3">
    <source>
        <dbReference type="Google" id="ProtNLM"/>
    </source>
</evidence>
<dbReference type="AlphaFoldDB" id="A0A848ICX0"/>
<reference evidence="1 2" key="1">
    <citation type="submission" date="2020-04" db="EMBL/GenBank/DDBJ databases">
        <title>Paraburkholderia sp. RP-4-7 isolated from soil.</title>
        <authorList>
            <person name="Dahal R.H."/>
        </authorList>
    </citation>
    <scope>NUCLEOTIDE SEQUENCE [LARGE SCALE GENOMIC DNA]</scope>
    <source>
        <strain evidence="1 2">RP-4-7</strain>
    </source>
</reference>
<protein>
    <recommendedName>
        <fullName evidence="3">DUF4298 domain-containing protein</fullName>
    </recommendedName>
</protein>
<dbReference type="RefSeq" id="WP_169484495.1">
    <property type="nucleotide sequence ID" value="NZ_JABBGJ010000005.1"/>
</dbReference>
<accession>A0A848ICX0</accession>
<dbReference type="EMBL" id="JABBGJ010000005">
    <property type="protein sequence ID" value="NML97403.1"/>
    <property type="molecule type" value="Genomic_DNA"/>
</dbReference>
<gene>
    <name evidence="1" type="ORF">HHL24_05485</name>
</gene>
<keyword evidence="2" id="KW-1185">Reference proteome</keyword>
<evidence type="ECO:0000313" key="1">
    <source>
        <dbReference type="EMBL" id="NML97403.1"/>
    </source>
</evidence>
<name>A0A848ICX0_9BURK</name>
<evidence type="ECO:0000313" key="2">
    <source>
        <dbReference type="Proteomes" id="UP000544134"/>
    </source>
</evidence>
<proteinExistence type="predicted"/>
<dbReference type="Proteomes" id="UP000544134">
    <property type="component" value="Unassembled WGS sequence"/>
</dbReference>
<sequence length="99" mass="11588">MRAVDILERAKTAARDHLEYARFVRESEMLHDNDAQDEQQKSAYDACWFELEIVNALALSEWESAGNPSDWAAAWNERYREDAEELIANLCEILRQKKQ</sequence>
<comment type="caution">
    <text evidence="1">The sequence shown here is derived from an EMBL/GenBank/DDBJ whole genome shotgun (WGS) entry which is preliminary data.</text>
</comment>